<dbReference type="EMBL" id="AFLV02000021">
    <property type="protein sequence ID" value="EKR65354.1"/>
    <property type="molecule type" value="Genomic_DNA"/>
</dbReference>
<evidence type="ECO:0000313" key="2">
    <source>
        <dbReference type="Proteomes" id="UP000001338"/>
    </source>
</evidence>
<accession>A0A828Z4Q0</accession>
<dbReference type="AlphaFoldDB" id="A0A828Z4Q0"/>
<comment type="caution">
    <text evidence="1">The sequence shown here is derived from an EMBL/GenBank/DDBJ whole genome shotgun (WGS) entry which is preliminary data.</text>
</comment>
<evidence type="ECO:0000313" key="1">
    <source>
        <dbReference type="EMBL" id="EKR65354.1"/>
    </source>
</evidence>
<proteinExistence type="predicted"/>
<dbReference type="Proteomes" id="UP000001338">
    <property type="component" value="Unassembled WGS sequence"/>
</dbReference>
<reference evidence="1 2" key="1">
    <citation type="submission" date="2012-10" db="EMBL/GenBank/DDBJ databases">
        <authorList>
            <person name="Harkins D.M."/>
            <person name="Durkin A.S."/>
            <person name="Brinkac L.M."/>
            <person name="Haft D.H."/>
            <person name="Selengut J.D."/>
            <person name="Sanka R."/>
            <person name="DePew J."/>
            <person name="Purushe J."/>
            <person name="Whelen A.C."/>
            <person name="Vinetz J.M."/>
            <person name="Sutton G.G."/>
            <person name="Nierman W.C."/>
            <person name="Fouts D.E."/>
        </authorList>
    </citation>
    <scope>NUCLEOTIDE SEQUENCE [LARGE SCALE GENOMIC DNA]</scope>
    <source>
        <strain evidence="1 2">2006001853</strain>
    </source>
</reference>
<protein>
    <submittedName>
        <fullName evidence="1">Uncharacterized protein</fullName>
    </submittedName>
</protein>
<gene>
    <name evidence="1" type="ORF">LEP1GSC036_1332</name>
</gene>
<organism evidence="1 2">
    <name type="scientific">Leptospira weilii str. 2006001853</name>
    <dbReference type="NCBI Taxonomy" id="1001589"/>
    <lineage>
        <taxon>Bacteria</taxon>
        <taxon>Pseudomonadati</taxon>
        <taxon>Spirochaetota</taxon>
        <taxon>Spirochaetia</taxon>
        <taxon>Leptospirales</taxon>
        <taxon>Leptospiraceae</taxon>
        <taxon>Leptospira</taxon>
    </lineage>
</organism>
<name>A0A828Z4Q0_9LEPT</name>
<sequence>MIYPLSLSDFWANSQIFFLKVFIFIRIIDNFASPINKTVPVIRLNIKEVIQDLIFQ</sequence>